<feature type="domain" description="YdbS-like PH" evidence="3">
    <location>
        <begin position="86"/>
        <end position="162"/>
    </location>
</feature>
<dbReference type="AlphaFoldDB" id="A0A7D7A3A4"/>
<evidence type="ECO:0000313" key="5">
    <source>
        <dbReference type="Proteomes" id="UP000512286"/>
    </source>
</evidence>
<accession>A0A7D7A3A4</accession>
<keyword evidence="2" id="KW-1133">Transmembrane helix</keyword>
<evidence type="ECO:0000256" key="2">
    <source>
        <dbReference type="SAM" id="Phobius"/>
    </source>
</evidence>
<feature type="transmembrane region" description="Helical" evidence="2">
    <location>
        <begin position="33"/>
        <end position="52"/>
    </location>
</feature>
<keyword evidence="2" id="KW-0812">Transmembrane</keyword>
<feature type="transmembrane region" description="Helical" evidence="2">
    <location>
        <begin position="58"/>
        <end position="81"/>
    </location>
</feature>
<feature type="coiled-coil region" evidence="1">
    <location>
        <begin position="167"/>
        <end position="194"/>
    </location>
</feature>
<dbReference type="InterPro" id="IPR005182">
    <property type="entry name" value="YdbS-like_PH"/>
</dbReference>
<dbReference type="Pfam" id="PF03703">
    <property type="entry name" value="bPH_2"/>
    <property type="match status" value="1"/>
</dbReference>
<dbReference type="PANTHER" id="PTHR34473:SF2">
    <property type="entry name" value="UPF0699 TRANSMEMBRANE PROTEIN YDBT"/>
    <property type="match status" value="1"/>
</dbReference>
<dbReference type="PANTHER" id="PTHR34473">
    <property type="entry name" value="UPF0699 TRANSMEMBRANE PROTEIN YDBS"/>
    <property type="match status" value="1"/>
</dbReference>
<name>A0A7D7A3A4_9CLOT</name>
<dbReference type="Proteomes" id="UP000512286">
    <property type="component" value="Chromosome"/>
</dbReference>
<proteinExistence type="predicted"/>
<sequence>MEERDSYDYIRRNEEVNEFKNVDKKAVKSWRTARVITFLIFLAIFIGVRIFIKNWDETFVLVATIIQGGILLLLALNAFLYPKIEYRQWKYKITEDKIEFYHGIFFVQHTIIPMLRIQHITVNQGPINKLYKIATVSISTAGGVFELVGLPKETADEICDYINNRVIKKLKDRANEQEQVLVLDENEIEEKENIETVLDEETLLEPQETGADNNG</sequence>
<evidence type="ECO:0000313" key="4">
    <source>
        <dbReference type="EMBL" id="QLY79838.1"/>
    </source>
</evidence>
<organism evidence="4 5">
    <name type="scientific">Clostridium intestinale</name>
    <dbReference type="NCBI Taxonomy" id="36845"/>
    <lineage>
        <taxon>Bacteria</taxon>
        <taxon>Bacillati</taxon>
        <taxon>Bacillota</taxon>
        <taxon>Clostridia</taxon>
        <taxon>Eubacteriales</taxon>
        <taxon>Clostridiaceae</taxon>
        <taxon>Clostridium</taxon>
    </lineage>
</organism>
<dbReference type="KEGG" id="cint:HZF06_22945"/>
<protein>
    <submittedName>
        <fullName evidence="4">PH domain-containing protein</fullName>
    </submittedName>
</protein>
<dbReference type="EMBL" id="CP059378">
    <property type="protein sequence ID" value="QLY79838.1"/>
    <property type="molecule type" value="Genomic_DNA"/>
</dbReference>
<evidence type="ECO:0000256" key="1">
    <source>
        <dbReference type="SAM" id="Coils"/>
    </source>
</evidence>
<keyword evidence="1" id="KW-0175">Coiled coil</keyword>
<keyword evidence="2" id="KW-0472">Membrane</keyword>
<evidence type="ECO:0000259" key="3">
    <source>
        <dbReference type="Pfam" id="PF03703"/>
    </source>
</evidence>
<reference evidence="4 5" key="1">
    <citation type="submission" date="2020-07" db="EMBL/GenBank/DDBJ databases">
        <title>Electron transfer.</title>
        <authorList>
            <person name="Huang L."/>
            <person name="Liu X."/>
            <person name="Zhou S."/>
        </authorList>
    </citation>
    <scope>NUCLEOTIDE SEQUENCE [LARGE SCALE GENOMIC DNA]</scope>
    <source>
        <strain evidence="4 5">Lx1</strain>
    </source>
</reference>
<dbReference type="RefSeq" id="WP_181601822.1">
    <property type="nucleotide sequence ID" value="NZ_CP059378.1"/>
</dbReference>
<gene>
    <name evidence="4" type="ORF">HZF06_22945</name>
</gene>